<dbReference type="PANTHER" id="PTHR24221:SF654">
    <property type="entry name" value="ATP-BINDING CASSETTE SUB-FAMILY B MEMBER 6"/>
    <property type="match status" value="1"/>
</dbReference>
<name>A0A380FBN5_STAGA</name>
<dbReference type="InterPro" id="IPR039421">
    <property type="entry name" value="Type_1_exporter"/>
</dbReference>
<organism evidence="2 3">
    <name type="scientific">Staphylococcus gallinarum</name>
    <dbReference type="NCBI Taxonomy" id="1293"/>
    <lineage>
        <taxon>Bacteria</taxon>
        <taxon>Bacillati</taxon>
        <taxon>Bacillota</taxon>
        <taxon>Bacilli</taxon>
        <taxon>Bacillales</taxon>
        <taxon>Staphylococcaceae</taxon>
        <taxon>Staphylococcus</taxon>
    </lineage>
</organism>
<evidence type="ECO:0000313" key="2">
    <source>
        <dbReference type="EMBL" id="SUM31617.1"/>
    </source>
</evidence>
<evidence type="ECO:0000259" key="1">
    <source>
        <dbReference type="Pfam" id="PF00005"/>
    </source>
</evidence>
<gene>
    <name evidence="2" type="ORF">NCTC12195_01051</name>
</gene>
<dbReference type="EMBL" id="UHDK01000001">
    <property type="protein sequence ID" value="SUM31617.1"/>
    <property type="molecule type" value="Genomic_DNA"/>
</dbReference>
<evidence type="ECO:0000313" key="3">
    <source>
        <dbReference type="Proteomes" id="UP000255277"/>
    </source>
</evidence>
<reference evidence="2 3" key="1">
    <citation type="submission" date="2018-06" db="EMBL/GenBank/DDBJ databases">
        <authorList>
            <consortium name="Pathogen Informatics"/>
            <person name="Doyle S."/>
        </authorList>
    </citation>
    <scope>NUCLEOTIDE SEQUENCE [LARGE SCALE GENOMIC DNA]</scope>
    <source>
        <strain evidence="2 3">NCTC12195</strain>
    </source>
</reference>
<dbReference type="GO" id="GO:0016887">
    <property type="term" value="F:ATP hydrolysis activity"/>
    <property type="evidence" value="ECO:0007669"/>
    <property type="project" value="InterPro"/>
</dbReference>
<protein>
    <submittedName>
        <fullName evidence="2">ABC-type multidrug protein lipid transport system ATPase component</fullName>
        <ecNumber evidence="2">3.6.3.-</ecNumber>
    </submittedName>
</protein>
<feature type="domain" description="ABC transporter" evidence="1">
    <location>
        <begin position="36"/>
        <end position="75"/>
    </location>
</feature>
<keyword evidence="2" id="KW-0378">Hydrolase</keyword>
<dbReference type="GO" id="GO:0005524">
    <property type="term" value="F:ATP binding"/>
    <property type="evidence" value="ECO:0007669"/>
    <property type="project" value="InterPro"/>
</dbReference>
<dbReference type="EC" id="3.6.3.-" evidence="2"/>
<dbReference type="InterPro" id="IPR003439">
    <property type="entry name" value="ABC_transporter-like_ATP-bd"/>
</dbReference>
<dbReference type="InterPro" id="IPR027417">
    <property type="entry name" value="P-loop_NTPase"/>
</dbReference>
<dbReference type="AlphaFoldDB" id="A0A380FBN5"/>
<dbReference type="Pfam" id="PF00005">
    <property type="entry name" value="ABC_tran"/>
    <property type="match status" value="1"/>
</dbReference>
<dbReference type="GO" id="GO:0034040">
    <property type="term" value="F:ATPase-coupled lipid transmembrane transporter activity"/>
    <property type="evidence" value="ECO:0007669"/>
    <property type="project" value="TreeGrafter"/>
</dbReference>
<dbReference type="Proteomes" id="UP000255277">
    <property type="component" value="Unassembled WGS sequence"/>
</dbReference>
<accession>A0A380FBN5</accession>
<dbReference type="PANTHER" id="PTHR24221">
    <property type="entry name" value="ATP-BINDING CASSETTE SUB-FAMILY B"/>
    <property type="match status" value="1"/>
</dbReference>
<proteinExistence type="predicted"/>
<sequence length="79" mass="8693">MDPEIKDEPNAVQMPKALREIEYQDVTFGYGEDKILNGLNLKVQHGEKIALVGPSGSGKTTISALLPRFYEVDSGGYHD</sequence>
<dbReference type="Gene3D" id="3.40.50.300">
    <property type="entry name" value="P-loop containing nucleotide triphosphate hydrolases"/>
    <property type="match status" value="1"/>
</dbReference>
<dbReference type="SUPFAM" id="SSF52540">
    <property type="entry name" value="P-loop containing nucleoside triphosphate hydrolases"/>
    <property type="match status" value="1"/>
</dbReference>